<evidence type="ECO:0000256" key="1">
    <source>
        <dbReference type="SAM" id="MobiDB-lite"/>
    </source>
</evidence>
<feature type="region of interest" description="Disordered" evidence="1">
    <location>
        <begin position="973"/>
        <end position="1010"/>
    </location>
</feature>
<accession>A0A7R8CSV0</accession>
<feature type="compositionally biased region" description="Polar residues" evidence="1">
    <location>
        <begin position="180"/>
        <end position="200"/>
    </location>
</feature>
<feature type="compositionally biased region" description="Polar residues" evidence="1">
    <location>
        <begin position="110"/>
        <end position="139"/>
    </location>
</feature>
<reference evidence="2" key="1">
    <citation type="submission" date="2021-02" db="EMBL/GenBank/DDBJ databases">
        <authorList>
            <person name="Bekaert M."/>
        </authorList>
    </citation>
    <scope>NUCLEOTIDE SEQUENCE</scope>
    <source>
        <strain evidence="2">IoA-00</strain>
    </source>
</reference>
<feature type="compositionally biased region" description="Polar residues" evidence="1">
    <location>
        <begin position="671"/>
        <end position="694"/>
    </location>
</feature>
<feature type="compositionally biased region" description="Polar residues" evidence="1">
    <location>
        <begin position="527"/>
        <end position="561"/>
    </location>
</feature>
<feature type="region of interest" description="Disordered" evidence="1">
    <location>
        <begin position="1295"/>
        <end position="1322"/>
    </location>
</feature>
<feature type="region of interest" description="Disordered" evidence="1">
    <location>
        <begin position="849"/>
        <end position="892"/>
    </location>
</feature>
<feature type="region of interest" description="Disordered" evidence="1">
    <location>
        <begin position="527"/>
        <end position="566"/>
    </location>
</feature>
<feature type="region of interest" description="Disordered" evidence="1">
    <location>
        <begin position="671"/>
        <end position="701"/>
    </location>
</feature>
<evidence type="ECO:0000313" key="3">
    <source>
        <dbReference type="Proteomes" id="UP000675881"/>
    </source>
</evidence>
<protein>
    <submittedName>
        <fullName evidence="2">(salmon louse) hypothetical protein</fullName>
    </submittedName>
</protein>
<dbReference type="EMBL" id="HG994582">
    <property type="protein sequence ID" value="CAF2882657.1"/>
    <property type="molecule type" value="Genomic_DNA"/>
</dbReference>
<keyword evidence="3" id="KW-1185">Reference proteome</keyword>
<feature type="region of interest" description="Disordered" evidence="1">
    <location>
        <begin position="110"/>
        <end position="200"/>
    </location>
</feature>
<feature type="compositionally biased region" description="Polar residues" evidence="1">
    <location>
        <begin position="973"/>
        <end position="1006"/>
    </location>
</feature>
<feature type="compositionally biased region" description="Polar residues" evidence="1">
    <location>
        <begin position="147"/>
        <end position="171"/>
    </location>
</feature>
<feature type="compositionally biased region" description="Polar residues" evidence="1">
    <location>
        <begin position="849"/>
        <end position="881"/>
    </location>
</feature>
<evidence type="ECO:0000313" key="2">
    <source>
        <dbReference type="EMBL" id="CAF2882657.1"/>
    </source>
</evidence>
<feature type="region of interest" description="Disordered" evidence="1">
    <location>
        <begin position="10"/>
        <end position="69"/>
    </location>
</feature>
<organism evidence="2 3">
    <name type="scientific">Lepeophtheirus salmonis</name>
    <name type="common">Salmon louse</name>
    <name type="synonym">Caligus salmonis</name>
    <dbReference type="NCBI Taxonomy" id="72036"/>
    <lineage>
        <taxon>Eukaryota</taxon>
        <taxon>Metazoa</taxon>
        <taxon>Ecdysozoa</taxon>
        <taxon>Arthropoda</taxon>
        <taxon>Crustacea</taxon>
        <taxon>Multicrustacea</taxon>
        <taxon>Hexanauplia</taxon>
        <taxon>Copepoda</taxon>
        <taxon>Siphonostomatoida</taxon>
        <taxon>Caligidae</taxon>
        <taxon>Lepeophtheirus</taxon>
    </lineage>
</organism>
<feature type="region of interest" description="Disordered" evidence="1">
    <location>
        <begin position="407"/>
        <end position="445"/>
    </location>
</feature>
<name>A0A7R8CSV0_LEPSM</name>
<proteinExistence type="predicted"/>
<feature type="compositionally biased region" description="Polar residues" evidence="1">
    <location>
        <begin position="214"/>
        <end position="246"/>
    </location>
</feature>
<feature type="region of interest" description="Disordered" evidence="1">
    <location>
        <begin position="214"/>
        <end position="373"/>
    </location>
</feature>
<feature type="compositionally biased region" description="Polar residues" evidence="1">
    <location>
        <begin position="407"/>
        <end position="441"/>
    </location>
</feature>
<feature type="compositionally biased region" description="Polar residues" evidence="1">
    <location>
        <begin position="255"/>
        <end position="366"/>
    </location>
</feature>
<feature type="compositionally biased region" description="Low complexity" evidence="1">
    <location>
        <begin position="37"/>
        <end position="54"/>
    </location>
</feature>
<feature type="compositionally biased region" description="Pro residues" evidence="1">
    <location>
        <begin position="23"/>
        <end position="36"/>
    </location>
</feature>
<feature type="compositionally biased region" description="Polar residues" evidence="1">
    <location>
        <begin position="1054"/>
        <end position="1083"/>
    </location>
</feature>
<sequence>MGIFLFLKKHKDKHKADEHKPHPPAPHPPPPPPPPTTASTTSTTSTASTTKSAPIFLKPPCPKNVEYAPPDGNCTFSTGHKLYSKDDFIYQLNSPYRSIGPIDNSEISQKQNSVNKAGGYSSPSFGSNVQSATNGLYRSQTKKFPRNPSSSTGINVNNRNDLVSQSNSPSYRSIRPIDNSKISQKQNSVNNAGGYSTPSFGSNVQSAANGLYRSRTNYSPVNPSTSTGINVNNRNDLVSQSNSPSYRSIDPIDNNEISQKQNSVNNAGGYSSPSFGSNVQSATNGLYRSQTNNFPGNPSSSTGINQNSVNNAGGYSSPSFGSNVQSAANGLYRSRTNNFPGNPSSSTGINVNNRNDLVSQSNSPSYRSIDPIDNNEISQKQNSVNNAGGYSSPSFGSNVQSAANGLYRSKTNNFPGNPSSSTGINVNNQNDLVSQSNSPSYRSIRPIDNSEISQKQNSVNNAGGYSSPSFGSNVQSAANGLYRSRTNNFPGNPSSSTGINQNSVNNAGGYSSPSFGSNVQSAANGLYRSRTNNFPGNPSSSTGINVNNQNDLVSQSNSPSYRSIRPIDNSEYHKSRNSVNNALVATLRLLLAAMFSLQPMDFIEVEPIILLSQSNSPSYRSIRPIDNNEISQKQNSVNNAGGYSSASFGSNVQSATNGLYRSQLNNYPENPISSTGLNLNNKNSLVSQSNSPSYRSIGPIDNSEISQKQNSVNNAGGYSSPSFGSNVQSANNGLYRSRTNYSPFLNQNSPSYRSIRPIDNSEISQKQNSVNTLVATLPLLLAAMSSLQQMGFIENSLVSQSNSPSYRSIHPIDNSEISQKQNSVNSAGGYSSPSFGSNVQSAANGLYRSRTNYSPVNPSTSTGINVNNRNDLVSQSNSPSYRSIGPIDNNEISQKQNSVNNAGEYSSASFGSNVQSATNGLYRISQSNSPLYRSIGPIDNSEISQKQNSVNNAGGYSSASFGSNVQSATNGLYRSQTNNYPENPSSSTGINVNNRNDLVSQSNLPSYRSIRPIDNSEISQKQNSVNSAGGYSSPSFGSNVQSAANGLYRSRTNYSPVNPSATSTGINVNNRNDLVSQSNSPSYRSIGPIDNNEISQKQNSVNNAGEYSSASFGSNVQSATNGLYRSQPNNYPENPISSTGLNLNNKNSLVSQSNSPLYRSIGPIDNSEISQKQNSVNNAGGYSSASFGSNVQSATNGLYRSQTNNYPENPSSSTGINKYHKSRTQLITLVATLSPSFGSNVQSATNGLYRSQPNNFAGNPSSSTGINVNNRNDLISQSNSPSYRSYGPVANLEVSQNQNSLNNAGDYSSPSFGSNVQSATNG</sequence>
<feature type="region of interest" description="Disordered" evidence="1">
    <location>
        <begin position="482"/>
        <end position="512"/>
    </location>
</feature>
<feature type="region of interest" description="Disordered" evidence="1">
    <location>
        <begin position="1244"/>
        <end position="1265"/>
    </location>
</feature>
<dbReference type="Proteomes" id="UP000675881">
    <property type="component" value="Chromosome 3"/>
</dbReference>
<gene>
    <name evidence="2" type="ORF">LSAA_7114</name>
</gene>
<feature type="region of interest" description="Disordered" evidence="1">
    <location>
        <begin position="1054"/>
        <end position="1094"/>
    </location>
</feature>